<reference evidence="3 4" key="1">
    <citation type="submission" date="2020-02" db="EMBL/GenBank/DDBJ databases">
        <authorList>
            <person name="Zheng R.K."/>
            <person name="Sun C.M."/>
        </authorList>
    </citation>
    <scope>NUCLEOTIDE SEQUENCE [LARGE SCALE GENOMIC DNA]</scope>
    <source>
        <strain evidence="4">zrk23</strain>
    </source>
</reference>
<feature type="signal peptide" evidence="1">
    <location>
        <begin position="1"/>
        <end position="20"/>
    </location>
</feature>
<keyword evidence="3" id="KW-0378">Hydrolase</keyword>
<proteinExistence type="predicted"/>
<evidence type="ECO:0000313" key="3">
    <source>
        <dbReference type="EMBL" id="QIG78919.1"/>
    </source>
</evidence>
<sequence>MKCLLPLFAAALAWTAPVAAQEAPATGAAAQADFAPTRTVQLPVSASRSTELTIWEPENPRGVALFSTGFGGWPEAYPQLAETLVEDGFVVLAPEHVDSQHYAGDGDFTPQQAFMERLADVRGTAAYIGENYPDLPLVAVGHSFGSLISMIEGGALSDMIPMQNPDVKAVLAFSSPGKVPGLVTDGSYATLTSPLLVVTGTADTVDTGMGYEMLPADHLFPVETSGAAAYGLVIDGGDHSLVANSDDLEAALPAIDLFLKGYVLGDADAVAALRDWQAPEGDRFIVHEAAQ</sequence>
<dbReference type="Gene3D" id="3.40.50.1820">
    <property type="entry name" value="alpha/beta hydrolase"/>
    <property type="match status" value="1"/>
</dbReference>
<name>A0A6G6Y1Z5_9SPHN</name>
<dbReference type="AlphaFoldDB" id="A0A6G6Y1Z5"/>
<gene>
    <name evidence="3" type="ORF">G5C33_03365</name>
</gene>
<dbReference type="InterPro" id="IPR022742">
    <property type="entry name" value="Hydrolase_4"/>
</dbReference>
<dbReference type="Pfam" id="PF12146">
    <property type="entry name" value="Hydrolase_4"/>
    <property type="match status" value="1"/>
</dbReference>
<feature type="chain" id="PRO_5026094357" evidence="1">
    <location>
        <begin position="21"/>
        <end position="291"/>
    </location>
</feature>
<dbReference type="Proteomes" id="UP000501568">
    <property type="component" value="Chromosome"/>
</dbReference>
<feature type="domain" description="Serine aminopeptidase S33" evidence="2">
    <location>
        <begin position="59"/>
        <end position="150"/>
    </location>
</feature>
<evidence type="ECO:0000313" key="4">
    <source>
        <dbReference type="Proteomes" id="UP000501568"/>
    </source>
</evidence>
<accession>A0A6G6Y1Z5</accession>
<dbReference type="GO" id="GO:0016787">
    <property type="term" value="F:hydrolase activity"/>
    <property type="evidence" value="ECO:0007669"/>
    <property type="project" value="UniProtKB-KW"/>
</dbReference>
<dbReference type="RefSeq" id="WP_165325919.1">
    <property type="nucleotide sequence ID" value="NZ_CP049109.1"/>
</dbReference>
<keyword evidence="1" id="KW-0732">Signal</keyword>
<dbReference type="SUPFAM" id="SSF53474">
    <property type="entry name" value="alpha/beta-Hydrolases"/>
    <property type="match status" value="1"/>
</dbReference>
<evidence type="ECO:0000259" key="2">
    <source>
        <dbReference type="Pfam" id="PF12146"/>
    </source>
</evidence>
<protein>
    <submittedName>
        <fullName evidence="3">Alpha/beta hydrolase</fullName>
    </submittedName>
</protein>
<dbReference type="InterPro" id="IPR029058">
    <property type="entry name" value="AB_hydrolase_fold"/>
</dbReference>
<dbReference type="EMBL" id="CP049109">
    <property type="protein sequence ID" value="QIG78919.1"/>
    <property type="molecule type" value="Genomic_DNA"/>
</dbReference>
<keyword evidence="4" id="KW-1185">Reference proteome</keyword>
<evidence type="ECO:0000256" key="1">
    <source>
        <dbReference type="SAM" id="SignalP"/>
    </source>
</evidence>
<organism evidence="3 4">
    <name type="scientific">Stakelama tenebrarum</name>
    <dbReference type="NCBI Taxonomy" id="2711215"/>
    <lineage>
        <taxon>Bacteria</taxon>
        <taxon>Pseudomonadati</taxon>
        <taxon>Pseudomonadota</taxon>
        <taxon>Alphaproteobacteria</taxon>
        <taxon>Sphingomonadales</taxon>
        <taxon>Sphingomonadaceae</taxon>
        <taxon>Stakelama</taxon>
    </lineage>
</organism>
<dbReference type="KEGG" id="spzr:G5C33_03365"/>